<dbReference type="InterPro" id="IPR009839">
    <property type="entry name" value="SseB_N"/>
</dbReference>
<accession>A0ABY4FW67</accession>
<evidence type="ECO:0000313" key="4">
    <source>
        <dbReference type="Proteomes" id="UP000831775"/>
    </source>
</evidence>
<sequence>MAIKKLPSTGDAPRATGVPESLTPGGAVDSAGFPWAGRTFDHHETAFADDTGEAPQQLLRAVSAVRTAARAFRDAAPGEQAAALSALAAAQAGIPAALASSRLLVPLLAEAGDVGVTPEGRTVEKSQELSIVTVAGPDGRRVMLAFSSTAAMRAWNADARPIPVPGPQLALAAAQEETDLIVIDAGSPESECGVRRPALRALALGEPAIPAWADDDVRAAFASALGGEDRVEAIALLPGDPEGRLLAPETEVHLMLAPGLDRDALGALLTSVQQRLAANAVIADRVDSMRMVPHAAPTAG</sequence>
<evidence type="ECO:0000313" key="3">
    <source>
        <dbReference type="EMBL" id="UOQ60532.1"/>
    </source>
</evidence>
<reference evidence="3 4" key="1">
    <citation type="submission" date="2022-04" db="EMBL/GenBank/DDBJ databases">
        <title>Leucobacter sp. isolated from rhizosphere of onion.</title>
        <authorList>
            <person name="Won M."/>
            <person name="Lee C.-M."/>
            <person name="Woen H.-Y."/>
            <person name="Kwon S.-W."/>
        </authorList>
    </citation>
    <scope>NUCLEOTIDE SEQUENCE [LARGE SCALE GENOMIC DNA]</scope>
    <source>
        <strain evidence="3 4">H25R-14</strain>
    </source>
</reference>
<protein>
    <submittedName>
        <fullName evidence="3">SseB family protein</fullName>
    </submittedName>
</protein>
<dbReference type="Pfam" id="PF07179">
    <property type="entry name" value="SseB"/>
    <property type="match status" value="1"/>
</dbReference>
<name>A0ABY4FW67_9MICO</name>
<evidence type="ECO:0000259" key="2">
    <source>
        <dbReference type="Pfam" id="PF07179"/>
    </source>
</evidence>
<dbReference type="EMBL" id="CP095043">
    <property type="protein sequence ID" value="UOQ60532.1"/>
    <property type="molecule type" value="Genomic_DNA"/>
</dbReference>
<organism evidence="3 4">
    <name type="scientific">Leucobacter rhizosphaerae</name>
    <dbReference type="NCBI Taxonomy" id="2932245"/>
    <lineage>
        <taxon>Bacteria</taxon>
        <taxon>Bacillati</taxon>
        <taxon>Actinomycetota</taxon>
        <taxon>Actinomycetes</taxon>
        <taxon>Micrococcales</taxon>
        <taxon>Microbacteriaceae</taxon>
        <taxon>Leucobacter</taxon>
    </lineage>
</organism>
<feature type="region of interest" description="Disordered" evidence="1">
    <location>
        <begin position="1"/>
        <end position="35"/>
    </location>
</feature>
<dbReference type="RefSeq" id="WP_244686248.1">
    <property type="nucleotide sequence ID" value="NZ_CP095043.1"/>
</dbReference>
<keyword evidence="4" id="KW-1185">Reference proteome</keyword>
<feature type="domain" description="SseB protein N-terminal" evidence="2">
    <location>
        <begin position="82"/>
        <end position="189"/>
    </location>
</feature>
<gene>
    <name evidence="3" type="ORF">MUN76_00645</name>
</gene>
<dbReference type="Proteomes" id="UP000831775">
    <property type="component" value="Chromosome"/>
</dbReference>
<proteinExistence type="predicted"/>
<evidence type="ECO:0000256" key="1">
    <source>
        <dbReference type="SAM" id="MobiDB-lite"/>
    </source>
</evidence>